<evidence type="ECO:0000256" key="1">
    <source>
        <dbReference type="ARBA" id="ARBA00006484"/>
    </source>
</evidence>
<dbReference type="SUPFAM" id="SSF51735">
    <property type="entry name" value="NAD(P)-binding Rossmann-fold domains"/>
    <property type="match status" value="1"/>
</dbReference>
<dbReference type="InterPro" id="IPR036291">
    <property type="entry name" value="NAD(P)-bd_dom_sf"/>
</dbReference>
<evidence type="ECO:0000256" key="2">
    <source>
        <dbReference type="ARBA" id="ARBA00022857"/>
    </source>
</evidence>
<dbReference type="InterPro" id="IPR002347">
    <property type="entry name" value="SDR_fam"/>
</dbReference>
<sequence>MAKATKMYVVVTGANKGIGFEICKQLASKGTIVIVTARDEDRGLQALDKLKQELNLAMSHNENVIFHHLDLTDPNSIASLANFIKTHFGKLDILVNNAGLLTENEELTEACLKTNYYGTKGLTKALIPLLQFSNSPRTVNVSSTMGRLRGSLTPYEGAEPIVRLALLPDGSPSGLFFSRYEDKPF</sequence>
<gene>
    <name evidence="4" type="ORF">TSUD_340830</name>
</gene>
<organism evidence="4 5">
    <name type="scientific">Trifolium subterraneum</name>
    <name type="common">Subterranean clover</name>
    <dbReference type="NCBI Taxonomy" id="3900"/>
    <lineage>
        <taxon>Eukaryota</taxon>
        <taxon>Viridiplantae</taxon>
        <taxon>Streptophyta</taxon>
        <taxon>Embryophyta</taxon>
        <taxon>Tracheophyta</taxon>
        <taxon>Spermatophyta</taxon>
        <taxon>Magnoliopsida</taxon>
        <taxon>eudicotyledons</taxon>
        <taxon>Gunneridae</taxon>
        <taxon>Pentapetalae</taxon>
        <taxon>rosids</taxon>
        <taxon>fabids</taxon>
        <taxon>Fabales</taxon>
        <taxon>Fabaceae</taxon>
        <taxon>Papilionoideae</taxon>
        <taxon>50 kb inversion clade</taxon>
        <taxon>NPAAA clade</taxon>
        <taxon>Hologalegina</taxon>
        <taxon>IRL clade</taxon>
        <taxon>Trifolieae</taxon>
        <taxon>Trifolium</taxon>
    </lineage>
</organism>
<keyword evidence="3" id="KW-0560">Oxidoreductase</keyword>
<dbReference type="Pfam" id="PF00106">
    <property type="entry name" value="adh_short"/>
    <property type="match status" value="1"/>
</dbReference>
<evidence type="ECO:0000313" key="4">
    <source>
        <dbReference type="EMBL" id="GAU17539.1"/>
    </source>
</evidence>
<dbReference type="EMBL" id="DF973172">
    <property type="protein sequence ID" value="GAU17539.1"/>
    <property type="molecule type" value="Genomic_DNA"/>
</dbReference>
<evidence type="ECO:0000313" key="5">
    <source>
        <dbReference type="Proteomes" id="UP000242715"/>
    </source>
</evidence>
<keyword evidence="2" id="KW-0521">NADP</keyword>
<reference evidence="5" key="1">
    <citation type="journal article" date="2017" name="Front. Plant Sci.">
        <title>Climate Clever Clovers: New Paradigm to Reduce the Environmental Footprint of Ruminants by Breeding Low Methanogenic Forages Utilizing Haplotype Variation.</title>
        <authorList>
            <person name="Kaur P."/>
            <person name="Appels R."/>
            <person name="Bayer P.E."/>
            <person name="Keeble-Gagnere G."/>
            <person name="Wang J."/>
            <person name="Hirakawa H."/>
            <person name="Shirasawa K."/>
            <person name="Vercoe P."/>
            <person name="Stefanova K."/>
            <person name="Durmic Z."/>
            <person name="Nichols P."/>
            <person name="Revell C."/>
            <person name="Isobe S.N."/>
            <person name="Edwards D."/>
            <person name="Erskine W."/>
        </authorList>
    </citation>
    <scope>NUCLEOTIDE SEQUENCE [LARGE SCALE GENOMIC DNA]</scope>
    <source>
        <strain evidence="5">cv. Daliak</strain>
    </source>
</reference>
<dbReference type="GO" id="GO:0016020">
    <property type="term" value="C:membrane"/>
    <property type="evidence" value="ECO:0007669"/>
    <property type="project" value="TreeGrafter"/>
</dbReference>
<protein>
    <recommendedName>
        <fullName evidence="6">(+)-neomenthol dehydrogenase</fullName>
    </recommendedName>
</protein>
<dbReference type="GO" id="GO:0016491">
    <property type="term" value="F:oxidoreductase activity"/>
    <property type="evidence" value="ECO:0007669"/>
    <property type="project" value="UniProtKB-KW"/>
</dbReference>
<evidence type="ECO:0008006" key="6">
    <source>
        <dbReference type="Google" id="ProtNLM"/>
    </source>
</evidence>
<evidence type="ECO:0000256" key="3">
    <source>
        <dbReference type="ARBA" id="ARBA00023002"/>
    </source>
</evidence>
<comment type="similarity">
    <text evidence="1">Belongs to the short-chain dehydrogenases/reductases (SDR) family.</text>
</comment>
<accession>A0A2Z6M671</accession>
<dbReference type="OrthoDB" id="1933717at2759"/>
<proteinExistence type="inferred from homology"/>
<dbReference type="Proteomes" id="UP000242715">
    <property type="component" value="Unassembled WGS sequence"/>
</dbReference>
<dbReference type="PANTHER" id="PTHR43490:SF123">
    <property type="entry name" value="SHORT CHAIN DEHYDROGENASE"/>
    <property type="match status" value="1"/>
</dbReference>
<dbReference type="AlphaFoldDB" id="A0A2Z6M671"/>
<dbReference type="PANTHER" id="PTHR43490">
    <property type="entry name" value="(+)-NEOMENTHOL DEHYDROGENASE"/>
    <property type="match status" value="1"/>
</dbReference>
<dbReference type="Gene3D" id="3.40.50.720">
    <property type="entry name" value="NAD(P)-binding Rossmann-like Domain"/>
    <property type="match status" value="2"/>
</dbReference>
<name>A0A2Z6M671_TRISU</name>
<dbReference type="PRINTS" id="PR00081">
    <property type="entry name" value="GDHRDH"/>
</dbReference>
<keyword evidence="5" id="KW-1185">Reference proteome</keyword>